<dbReference type="AlphaFoldDB" id="A0A0A9QEX6"/>
<reference evidence="1" key="1">
    <citation type="submission" date="2014-09" db="EMBL/GenBank/DDBJ databases">
        <authorList>
            <person name="Magalhaes I.L.F."/>
            <person name="Oliveira U."/>
            <person name="Santos F.R."/>
            <person name="Vidigal T.H.D.A."/>
            <person name="Brescovit A.D."/>
            <person name="Santos A.J."/>
        </authorList>
    </citation>
    <scope>NUCLEOTIDE SEQUENCE</scope>
    <source>
        <tissue evidence="1">Shoot tissue taken approximately 20 cm above the soil surface</tissue>
    </source>
</reference>
<protein>
    <submittedName>
        <fullName evidence="1">CPK1</fullName>
    </submittedName>
</protein>
<proteinExistence type="predicted"/>
<accession>A0A0A9QEX6</accession>
<dbReference type="EMBL" id="GBRH01281293">
    <property type="protein sequence ID" value="JAD16602.1"/>
    <property type="molecule type" value="Transcribed_RNA"/>
</dbReference>
<sequence length="19" mass="2088">MHHLAGHPNVISIRGGYKT</sequence>
<reference evidence="1" key="2">
    <citation type="journal article" date="2015" name="Data Brief">
        <title>Shoot transcriptome of the giant reed, Arundo donax.</title>
        <authorList>
            <person name="Barrero R.A."/>
            <person name="Guerrero F.D."/>
            <person name="Moolhuijzen P."/>
            <person name="Goolsby J.A."/>
            <person name="Tidwell J."/>
            <person name="Bellgard S.E."/>
            <person name="Bellgard M.I."/>
        </authorList>
    </citation>
    <scope>NUCLEOTIDE SEQUENCE</scope>
    <source>
        <tissue evidence="1">Shoot tissue taken approximately 20 cm above the soil surface</tissue>
    </source>
</reference>
<name>A0A0A9QEX6_ARUDO</name>
<evidence type="ECO:0000313" key="1">
    <source>
        <dbReference type="EMBL" id="JAD16602.1"/>
    </source>
</evidence>
<organism evidence="1">
    <name type="scientific">Arundo donax</name>
    <name type="common">Giant reed</name>
    <name type="synonym">Donax arundinaceus</name>
    <dbReference type="NCBI Taxonomy" id="35708"/>
    <lineage>
        <taxon>Eukaryota</taxon>
        <taxon>Viridiplantae</taxon>
        <taxon>Streptophyta</taxon>
        <taxon>Embryophyta</taxon>
        <taxon>Tracheophyta</taxon>
        <taxon>Spermatophyta</taxon>
        <taxon>Magnoliopsida</taxon>
        <taxon>Liliopsida</taxon>
        <taxon>Poales</taxon>
        <taxon>Poaceae</taxon>
        <taxon>PACMAD clade</taxon>
        <taxon>Arundinoideae</taxon>
        <taxon>Arundineae</taxon>
        <taxon>Arundo</taxon>
    </lineage>
</organism>